<sequence length="332" mass="37400">MVDVLSQNEIDALLAALSSGEMDAEELKKEETQKKIRSYDFKRAVRFSKDHIRSLTRIHENFARFLTTYFSAQLRTFVQINVVQVEQLPYDEFIRSIPKMTILNIFEAEPLEGRMVLEVHPNVAFAMLDRLLGGIGMAPSKIGSLTEIETIIMERIFSRAFESLQEAWKTVIDISPRMEGLETNPQFMQIVSPNETIALISLSTKIGDTTGMINLCIPHVVIEPIMPKLSVHHWFVSQKKSRVPEEVDALRNRVNKAKLPIVAELGESQLTIQEFLGLSVGDVISLNKPVHDGLAIRVGDKLKYFGSPGTLKDRVAVQIDEIVSEGVEELDE</sequence>
<evidence type="ECO:0000313" key="13">
    <source>
        <dbReference type="Proteomes" id="UP000681290"/>
    </source>
</evidence>
<evidence type="ECO:0000256" key="3">
    <source>
        <dbReference type="ARBA" id="ARBA00011049"/>
    </source>
</evidence>
<dbReference type="InterPro" id="IPR036429">
    <property type="entry name" value="SpoA-like_sf"/>
</dbReference>
<keyword evidence="13" id="KW-1185">Reference proteome</keyword>
<keyword evidence="12" id="KW-0282">Flagellum</keyword>
<protein>
    <recommendedName>
        <fullName evidence="4 10">Flagellar motor switch protein FliM</fullName>
    </recommendedName>
</protein>
<comment type="similarity">
    <text evidence="3">Belongs to the FliM family.</text>
</comment>
<dbReference type="InterPro" id="IPR028976">
    <property type="entry name" value="CheC-like_sf"/>
</dbReference>
<keyword evidence="6" id="KW-0145">Chemotaxis</keyword>
<keyword evidence="12" id="KW-0969">Cilium</keyword>
<evidence type="ECO:0000256" key="9">
    <source>
        <dbReference type="ARBA" id="ARBA00023143"/>
    </source>
</evidence>
<evidence type="ECO:0000256" key="2">
    <source>
        <dbReference type="ARBA" id="ARBA00004202"/>
    </source>
</evidence>
<keyword evidence="8" id="KW-0472">Membrane</keyword>
<evidence type="ECO:0000256" key="8">
    <source>
        <dbReference type="ARBA" id="ARBA00023136"/>
    </source>
</evidence>
<dbReference type="PANTHER" id="PTHR30034:SF6">
    <property type="entry name" value="YOP PROTEINS TRANSLOCATION PROTEIN Q"/>
    <property type="match status" value="1"/>
</dbReference>
<dbReference type="PIRSF" id="PIRSF002888">
    <property type="entry name" value="FliM"/>
    <property type="match status" value="1"/>
</dbReference>
<proteinExistence type="inferred from homology"/>
<evidence type="ECO:0000256" key="5">
    <source>
        <dbReference type="ARBA" id="ARBA00022475"/>
    </source>
</evidence>
<evidence type="ECO:0000256" key="6">
    <source>
        <dbReference type="ARBA" id="ARBA00022500"/>
    </source>
</evidence>
<accession>A0ABQ4MKM2</accession>
<evidence type="ECO:0000256" key="1">
    <source>
        <dbReference type="ARBA" id="ARBA00004117"/>
    </source>
</evidence>
<evidence type="ECO:0000313" key="12">
    <source>
        <dbReference type="EMBL" id="GIP56540.1"/>
    </source>
</evidence>
<evidence type="ECO:0000256" key="7">
    <source>
        <dbReference type="ARBA" id="ARBA00022779"/>
    </source>
</evidence>
<keyword evidence="12" id="KW-0966">Cell projection</keyword>
<dbReference type="RefSeq" id="WP_213588616.1">
    <property type="nucleotide sequence ID" value="NZ_BOSM01000001.1"/>
</dbReference>
<gene>
    <name evidence="12" type="primary">fliM</name>
    <name evidence="12" type="ORF">J15TS10_03540</name>
</gene>
<reference evidence="12 13" key="1">
    <citation type="submission" date="2021-03" db="EMBL/GenBank/DDBJ databases">
        <title>Antimicrobial resistance genes in bacteria isolated from Japanese honey, and their potential for conferring macrolide and lincosamide resistance in the American foulbrood pathogen Paenibacillus larvae.</title>
        <authorList>
            <person name="Okamoto M."/>
            <person name="Kumagai M."/>
            <person name="Kanamori H."/>
            <person name="Takamatsu D."/>
        </authorList>
    </citation>
    <scope>NUCLEOTIDE SEQUENCE [LARGE SCALE GENOMIC DNA]</scope>
    <source>
        <strain evidence="12 13">J15TS10</strain>
    </source>
</reference>
<feature type="domain" description="Flagellar motor switch protein FliN-like C-terminal" evidence="11">
    <location>
        <begin position="253"/>
        <end position="323"/>
    </location>
</feature>
<dbReference type="InterPro" id="IPR001689">
    <property type="entry name" value="Flag_FliM"/>
</dbReference>
<dbReference type="CDD" id="cd17908">
    <property type="entry name" value="FliM"/>
    <property type="match status" value="1"/>
</dbReference>
<dbReference type="Proteomes" id="UP000681290">
    <property type="component" value="Unassembled WGS sequence"/>
</dbReference>
<keyword evidence="9" id="KW-0975">Bacterial flagellum</keyword>
<comment type="caution">
    <text evidence="12">The sequence shown here is derived from an EMBL/GenBank/DDBJ whole genome shotgun (WGS) entry which is preliminary data.</text>
</comment>
<dbReference type="Gene3D" id="3.40.1550.10">
    <property type="entry name" value="CheC-like"/>
    <property type="match status" value="1"/>
</dbReference>
<dbReference type="NCBIfam" id="TIGR01397">
    <property type="entry name" value="fliM_switch"/>
    <property type="match status" value="1"/>
</dbReference>
<comment type="subcellular location">
    <subcellularLocation>
        <location evidence="1">Bacterial flagellum basal body</location>
    </subcellularLocation>
    <subcellularLocation>
        <location evidence="2">Cell membrane</location>
        <topology evidence="2">Peripheral membrane protein</topology>
    </subcellularLocation>
</comment>
<dbReference type="Pfam" id="PF01052">
    <property type="entry name" value="FliMN_C"/>
    <property type="match status" value="1"/>
</dbReference>
<evidence type="ECO:0000256" key="4">
    <source>
        <dbReference type="ARBA" id="ARBA00021898"/>
    </source>
</evidence>
<evidence type="ECO:0000259" key="11">
    <source>
        <dbReference type="Pfam" id="PF01052"/>
    </source>
</evidence>
<dbReference type="InterPro" id="IPR001543">
    <property type="entry name" value="FliN-like_C"/>
</dbReference>
<dbReference type="Pfam" id="PF02154">
    <property type="entry name" value="FliM"/>
    <property type="match status" value="1"/>
</dbReference>
<dbReference type="EMBL" id="BOSM01000001">
    <property type="protein sequence ID" value="GIP56540.1"/>
    <property type="molecule type" value="Genomic_DNA"/>
</dbReference>
<evidence type="ECO:0000256" key="10">
    <source>
        <dbReference type="NCBIfam" id="TIGR01397"/>
    </source>
</evidence>
<keyword evidence="5" id="KW-1003">Cell membrane</keyword>
<dbReference type="PANTHER" id="PTHR30034">
    <property type="entry name" value="FLAGELLAR MOTOR SWITCH PROTEIN FLIM"/>
    <property type="match status" value="1"/>
</dbReference>
<keyword evidence="7" id="KW-0283">Flagellar rotation</keyword>
<dbReference type="SUPFAM" id="SSF103039">
    <property type="entry name" value="CheC-like"/>
    <property type="match status" value="1"/>
</dbReference>
<organism evidence="12 13">
    <name type="scientific">Paenibacillus woosongensis</name>
    <dbReference type="NCBI Taxonomy" id="307580"/>
    <lineage>
        <taxon>Bacteria</taxon>
        <taxon>Bacillati</taxon>
        <taxon>Bacillota</taxon>
        <taxon>Bacilli</taxon>
        <taxon>Bacillales</taxon>
        <taxon>Paenibacillaceae</taxon>
        <taxon>Paenibacillus</taxon>
    </lineage>
</organism>
<dbReference type="SUPFAM" id="SSF101801">
    <property type="entry name" value="Surface presentation of antigens (SPOA)"/>
    <property type="match status" value="1"/>
</dbReference>
<dbReference type="Gene3D" id="2.30.330.10">
    <property type="entry name" value="SpoA-like"/>
    <property type="match status" value="1"/>
</dbReference>
<name>A0ABQ4MKM2_9BACL</name>
<dbReference type="PRINTS" id="PR00955">
    <property type="entry name" value="FLGMOTORFLIM"/>
</dbReference>